<evidence type="ECO:0000256" key="13">
    <source>
        <dbReference type="SAM" id="SignalP"/>
    </source>
</evidence>
<dbReference type="GO" id="GO:0009279">
    <property type="term" value="C:cell outer membrane"/>
    <property type="evidence" value="ECO:0007669"/>
    <property type="project" value="UniProtKB-SubCell"/>
</dbReference>
<keyword evidence="5 11" id="KW-0812">Transmembrane</keyword>
<sequence>MRKSARLRGALLLALSTTAFTEMASPAFAQAPATTADGTAAQAADPADIIVSARRRSETLQETPVAITAVNTAMLEAKAAVNIGDLQGAAPGLLITQQNSGAQAANISIRGLTYADVEKSQTPTVGVVVDGVTIGTNTGQLQDAFDVAQIEVLRGPQGTLFGANTIGGVVSITRSKPTMEPGGKVEFTYGRFNTWSGKAILNYGDGETWGVKGFYFHNQTDGYYHNVTRNTSDGWSKGDSYGATVLFRPAGSTFDAQLTVENVVQSFNPVVSNIAKTGEVFCAFEPAVECNRNTTTDLYTTYGQAADSHYHAPDATLEMNYDIGGIKLTAITGWRHTREEQEQDFDGSSVDLYYVDRRQHYTQWSQELRASGKLFDGFDYVVGGYFFDSKYDLTQWSRVLAFAPTTPPTQFDTNAQHVEGKTRSYAAFGDFNWAFASKFRLSFGGRFSHDNKKLFNGFAGGKLVDPANATASQFVPVGTGDASFNKFTPKVGVDYRPDSNTMFYASWSRGYRSGGFSPRAATADTASTPFQPETVDSYEIGTKIALFRRKVEINLAGYVSDYKNMQQNLTLPGGPTGNQTITGNVPGGAIIKGIEMDGTFRVTPQFRIMTSAAYMESHFRNFIANGVLPAGLAYPGGVLAPASGIGPYDYSTNNLIYAPKFTSSVAAEYEIPTSFGKVQTSLSWRHISPYDEQLSAASTTPANIGGKAGVIVNGNDPRVRTTTQDLIDASLTVNFKLSSTDAYVRVFGRNLADQKTTTHAFTVAGLWSFGMALEPRTYGATIGVKF</sequence>
<keyword evidence="6" id="KW-0408">Iron</keyword>
<keyword evidence="8 12" id="KW-0798">TonB box</keyword>
<evidence type="ECO:0000256" key="10">
    <source>
        <dbReference type="ARBA" id="ARBA00023237"/>
    </source>
</evidence>
<evidence type="ECO:0000256" key="11">
    <source>
        <dbReference type="PROSITE-ProRule" id="PRU01360"/>
    </source>
</evidence>
<gene>
    <name evidence="16" type="ORF">EWE75_17410</name>
</gene>
<keyword evidence="7" id="KW-0406">Ion transport</keyword>
<evidence type="ECO:0000259" key="14">
    <source>
        <dbReference type="Pfam" id="PF00593"/>
    </source>
</evidence>
<evidence type="ECO:0000256" key="5">
    <source>
        <dbReference type="ARBA" id="ARBA00022692"/>
    </source>
</evidence>
<keyword evidence="4" id="KW-0410">Iron transport</keyword>
<dbReference type="Proteomes" id="UP000292085">
    <property type="component" value="Unassembled WGS sequence"/>
</dbReference>
<keyword evidence="16" id="KW-0675">Receptor</keyword>
<feature type="domain" description="TonB-dependent receptor-like beta-barrel" evidence="14">
    <location>
        <begin position="292"/>
        <end position="733"/>
    </location>
</feature>
<keyword evidence="17" id="KW-1185">Reference proteome</keyword>
<accession>A0A4V2DCZ5</accession>
<dbReference type="OrthoDB" id="9760333at2"/>
<evidence type="ECO:0000256" key="8">
    <source>
        <dbReference type="ARBA" id="ARBA00023077"/>
    </source>
</evidence>
<dbReference type="PANTHER" id="PTHR32552">
    <property type="entry name" value="FERRICHROME IRON RECEPTOR-RELATED"/>
    <property type="match status" value="1"/>
</dbReference>
<evidence type="ECO:0000256" key="12">
    <source>
        <dbReference type="RuleBase" id="RU003357"/>
    </source>
</evidence>
<dbReference type="GO" id="GO:0006826">
    <property type="term" value="P:iron ion transport"/>
    <property type="evidence" value="ECO:0007669"/>
    <property type="project" value="UniProtKB-KW"/>
</dbReference>
<comment type="subcellular location">
    <subcellularLocation>
        <location evidence="1 11">Cell outer membrane</location>
        <topology evidence="1 11">Multi-pass membrane protein</topology>
    </subcellularLocation>
</comment>
<protein>
    <submittedName>
        <fullName evidence="16">TonB-dependent receptor</fullName>
    </submittedName>
</protein>
<evidence type="ECO:0000313" key="16">
    <source>
        <dbReference type="EMBL" id="RZF63208.1"/>
    </source>
</evidence>
<feature type="chain" id="PRO_5021004829" evidence="13">
    <location>
        <begin position="30"/>
        <end position="786"/>
    </location>
</feature>
<organism evidence="16 17">
    <name type="scientific">Sphingomonas populi</name>
    <dbReference type="NCBI Taxonomy" id="2484750"/>
    <lineage>
        <taxon>Bacteria</taxon>
        <taxon>Pseudomonadati</taxon>
        <taxon>Pseudomonadota</taxon>
        <taxon>Alphaproteobacteria</taxon>
        <taxon>Sphingomonadales</taxon>
        <taxon>Sphingomonadaceae</taxon>
        <taxon>Sphingomonas</taxon>
    </lineage>
</organism>
<evidence type="ECO:0000256" key="9">
    <source>
        <dbReference type="ARBA" id="ARBA00023136"/>
    </source>
</evidence>
<evidence type="ECO:0000256" key="4">
    <source>
        <dbReference type="ARBA" id="ARBA00022496"/>
    </source>
</evidence>
<feature type="domain" description="TonB-dependent receptor plug" evidence="15">
    <location>
        <begin position="60"/>
        <end position="169"/>
    </location>
</feature>
<dbReference type="SUPFAM" id="SSF56935">
    <property type="entry name" value="Porins"/>
    <property type="match status" value="1"/>
</dbReference>
<keyword evidence="2 11" id="KW-0813">Transport</keyword>
<dbReference type="PANTHER" id="PTHR32552:SF81">
    <property type="entry name" value="TONB-DEPENDENT OUTER MEMBRANE RECEPTOR"/>
    <property type="match status" value="1"/>
</dbReference>
<reference evidence="16 17" key="1">
    <citation type="submission" date="2019-02" db="EMBL/GenBank/DDBJ databases">
        <authorList>
            <person name="Li Y."/>
        </authorList>
    </citation>
    <scope>NUCLEOTIDE SEQUENCE [LARGE SCALE GENOMIC DNA]</scope>
    <source>
        <strain evidence="16 17">3-7</strain>
    </source>
</reference>
<proteinExistence type="inferred from homology"/>
<dbReference type="InterPro" id="IPR036942">
    <property type="entry name" value="Beta-barrel_TonB_sf"/>
</dbReference>
<comment type="caution">
    <text evidence="16">The sequence shown here is derived from an EMBL/GenBank/DDBJ whole genome shotgun (WGS) entry which is preliminary data.</text>
</comment>
<evidence type="ECO:0000256" key="2">
    <source>
        <dbReference type="ARBA" id="ARBA00022448"/>
    </source>
</evidence>
<dbReference type="InterPro" id="IPR039426">
    <property type="entry name" value="TonB-dep_rcpt-like"/>
</dbReference>
<evidence type="ECO:0000256" key="7">
    <source>
        <dbReference type="ARBA" id="ARBA00023065"/>
    </source>
</evidence>
<dbReference type="EMBL" id="SGIS01000030">
    <property type="protein sequence ID" value="RZF63208.1"/>
    <property type="molecule type" value="Genomic_DNA"/>
</dbReference>
<keyword evidence="13" id="KW-0732">Signal</keyword>
<dbReference type="AlphaFoldDB" id="A0A4V2DCZ5"/>
<dbReference type="PROSITE" id="PS52016">
    <property type="entry name" value="TONB_DEPENDENT_REC_3"/>
    <property type="match status" value="1"/>
</dbReference>
<evidence type="ECO:0000256" key="3">
    <source>
        <dbReference type="ARBA" id="ARBA00022452"/>
    </source>
</evidence>
<keyword evidence="3 11" id="KW-1134">Transmembrane beta strand</keyword>
<dbReference type="RefSeq" id="WP_130159381.1">
    <property type="nucleotide sequence ID" value="NZ_SGIS01000030.1"/>
</dbReference>
<dbReference type="Pfam" id="PF00593">
    <property type="entry name" value="TonB_dep_Rec_b-barrel"/>
    <property type="match status" value="1"/>
</dbReference>
<comment type="similarity">
    <text evidence="11 12">Belongs to the TonB-dependent receptor family.</text>
</comment>
<evidence type="ECO:0000313" key="17">
    <source>
        <dbReference type="Proteomes" id="UP000292085"/>
    </source>
</evidence>
<name>A0A4V2DCZ5_9SPHN</name>
<dbReference type="InterPro" id="IPR000531">
    <property type="entry name" value="Beta-barrel_TonB"/>
</dbReference>
<dbReference type="Gene3D" id="2.40.170.20">
    <property type="entry name" value="TonB-dependent receptor, beta-barrel domain"/>
    <property type="match status" value="1"/>
</dbReference>
<feature type="signal peptide" evidence="13">
    <location>
        <begin position="1"/>
        <end position="29"/>
    </location>
</feature>
<dbReference type="Pfam" id="PF07715">
    <property type="entry name" value="Plug"/>
    <property type="match status" value="1"/>
</dbReference>
<evidence type="ECO:0000256" key="6">
    <source>
        <dbReference type="ARBA" id="ARBA00023004"/>
    </source>
</evidence>
<dbReference type="InterPro" id="IPR012910">
    <property type="entry name" value="Plug_dom"/>
</dbReference>
<evidence type="ECO:0000259" key="15">
    <source>
        <dbReference type="Pfam" id="PF07715"/>
    </source>
</evidence>
<evidence type="ECO:0000256" key="1">
    <source>
        <dbReference type="ARBA" id="ARBA00004571"/>
    </source>
</evidence>
<keyword evidence="10 11" id="KW-0998">Cell outer membrane</keyword>
<keyword evidence="9 11" id="KW-0472">Membrane</keyword>